<sequence length="244" mass="29440">MENPLLDSDMIDKNSRDYVLLTKIKHNNDIHRILIDEMQLKPKFISDSKTYLKCSTCDILYVLQSHDDIQISIFYKKQLKKQKNKSSEKCQQCQQIINRESFKKCFKCNSNQIISNQKEDQTIFCQICFSQLCKNCDSYLELFQQNPNKCTLENVTNCQRYFYVITMIIISFIFLPIFIVLDFKKYKFQYQMFQFHQYILSKYKPVVILFLYQIFLIVYLIKVLMILINFVVQKNKERIHYNFG</sequence>
<organism evidence="2 3">
    <name type="scientific">Paramecium sonneborni</name>
    <dbReference type="NCBI Taxonomy" id="65129"/>
    <lineage>
        <taxon>Eukaryota</taxon>
        <taxon>Sar</taxon>
        <taxon>Alveolata</taxon>
        <taxon>Ciliophora</taxon>
        <taxon>Intramacronucleata</taxon>
        <taxon>Oligohymenophorea</taxon>
        <taxon>Peniculida</taxon>
        <taxon>Parameciidae</taxon>
        <taxon>Paramecium</taxon>
    </lineage>
</organism>
<dbReference type="AlphaFoldDB" id="A0A8S1N059"/>
<comment type="caution">
    <text evidence="2">The sequence shown here is derived from an EMBL/GenBank/DDBJ whole genome shotgun (WGS) entry which is preliminary data.</text>
</comment>
<keyword evidence="1" id="KW-0812">Transmembrane</keyword>
<evidence type="ECO:0000256" key="1">
    <source>
        <dbReference type="SAM" id="Phobius"/>
    </source>
</evidence>
<dbReference type="Proteomes" id="UP000692954">
    <property type="component" value="Unassembled WGS sequence"/>
</dbReference>
<accession>A0A8S1N059</accession>
<feature type="transmembrane region" description="Helical" evidence="1">
    <location>
        <begin position="206"/>
        <end position="232"/>
    </location>
</feature>
<name>A0A8S1N059_9CILI</name>
<keyword evidence="1" id="KW-0472">Membrane</keyword>
<evidence type="ECO:0008006" key="4">
    <source>
        <dbReference type="Google" id="ProtNLM"/>
    </source>
</evidence>
<dbReference type="EMBL" id="CAJJDN010000045">
    <property type="protein sequence ID" value="CAD8083661.1"/>
    <property type="molecule type" value="Genomic_DNA"/>
</dbReference>
<gene>
    <name evidence="2" type="ORF">PSON_ATCC_30995.1.T0450199</name>
</gene>
<evidence type="ECO:0000313" key="3">
    <source>
        <dbReference type="Proteomes" id="UP000692954"/>
    </source>
</evidence>
<proteinExistence type="predicted"/>
<evidence type="ECO:0000313" key="2">
    <source>
        <dbReference type="EMBL" id="CAD8083661.1"/>
    </source>
</evidence>
<reference evidence="2" key="1">
    <citation type="submission" date="2021-01" db="EMBL/GenBank/DDBJ databases">
        <authorList>
            <consortium name="Genoscope - CEA"/>
            <person name="William W."/>
        </authorList>
    </citation>
    <scope>NUCLEOTIDE SEQUENCE</scope>
</reference>
<protein>
    <recommendedName>
        <fullName evidence="4">Transmembrane protein</fullName>
    </recommendedName>
</protein>
<keyword evidence="1" id="KW-1133">Transmembrane helix</keyword>
<feature type="transmembrane region" description="Helical" evidence="1">
    <location>
        <begin position="161"/>
        <end position="183"/>
    </location>
</feature>
<keyword evidence="3" id="KW-1185">Reference proteome</keyword>
<dbReference type="OrthoDB" id="305312at2759"/>